<sequence length="66" mass="7322">MASSRFVCCRRCPSLRLRSRGTAVLDEVCESVSRCEIGVRTPVASKILEAPLSRAPSSGADRREWR</sequence>
<proteinExistence type="predicted"/>
<keyword evidence="2" id="KW-1185">Reference proteome</keyword>
<evidence type="ECO:0000313" key="1">
    <source>
        <dbReference type="EMBL" id="RXG86756.1"/>
    </source>
</evidence>
<accession>A0ABY0D9F4</accession>
<organism evidence="1 2">
    <name type="scientific">Bradyrhizobium zhanjiangense</name>
    <dbReference type="NCBI Taxonomy" id="1325107"/>
    <lineage>
        <taxon>Bacteria</taxon>
        <taxon>Pseudomonadati</taxon>
        <taxon>Pseudomonadota</taxon>
        <taxon>Alphaproteobacteria</taxon>
        <taxon>Hyphomicrobiales</taxon>
        <taxon>Nitrobacteraceae</taxon>
        <taxon>Bradyrhizobium</taxon>
    </lineage>
</organism>
<dbReference type="EMBL" id="RDRA01000033">
    <property type="protein sequence ID" value="RXG86756.1"/>
    <property type="molecule type" value="Genomic_DNA"/>
</dbReference>
<reference evidence="1 2" key="1">
    <citation type="submission" date="2018-10" db="EMBL/GenBank/DDBJ databases">
        <title>Bradyrhizobium sp. nov., isolated from effective nodules of peanut in China.</title>
        <authorList>
            <person name="Li Y."/>
        </authorList>
    </citation>
    <scope>NUCLEOTIDE SEQUENCE [LARGE SCALE GENOMIC DNA]</scope>
    <source>
        <strain evidence="1 2">CCBAU 51781</strain>
    </source>
</reference>
<name>A0ABY0D9F4_9BRAD</name>
<protein>
    <submittedName>
        <fullName evidence="1">Uncharacterized protein</fullName>
    </submittedName>
</protein>
<evidence type="ECO:0000313" key="2">
    <source>
        <dbReference type="Proteomes" id="UP000289946"/>
    </source>
</evidence>
<gene>
    <name evidence="1" type="ORF">EAS62_36990</name>
</gene>
<dbReference type="Proteomes" id="UP000289946">
    <property type="component" value="Unassembled WGS sequence"/>
</dbReference>
<comment type="caution">
    <text evidence="1">The sequence shown here is derived from an EMBL/GenBank/DDBJ whole genome shotgun (WGS) entry which is preliminary data.</text>
</comment>